<evidence type="ECO:0000256" key="2">
    <source>
        <dbReference type="ARBA" id="ARBA00022448"/>
    </source>
</evidence>
<comment type="caution">
    <text evidence="8">The sequence shown here is derived from an EMBL/GenBank/DDBJ whole genome shotgun (WGS) entry which is preliminary data.</text>
</comment>
<evidence type="ECO:0000256" key="4">
    <source>
        <dbReference type="ARBA" id="ARBA00022989"/>
    </source>
</evidence>
<name>A0ABR2W7X1_9FUNG</name>
<protein>
    <recommendedName>
        <fullName evidence="7">Major facilitator superfamily (MFS) profile domain-containing protein</fullName>
    </recommendedName>
</protein>
<dbReference type="PANTHER" id="PTHR43791:SF36">
    <property type="entry name" value="TRANSPORTER, PUTATIVE (AFU_ORTHOLOGUE AFUA_6G08340)-RELATED"/>
    <property type="match status" value="1"/>
</dbReference>
<feature type="transmembrane region" description="Helical" evidence="6">
    <location>
        <begin position="130"/>
        <end position="150"/>
    </location>
</feature>
<keyword evidence="3 6" id="KW-0812">Transmembrane</keyword>
<evidence type="ECO:0000256" key="5">
    <source>
        <dbReference type="ARBA" id="ARBA00023136"/>
    </source>
</evidence>
<feature type="transmembrane region" description="Helical" evidence="6">
    <location>
        <begin position="353"/>
        <end position="377"/>
    </location>
</feature>
<accession>A0ABR2W7X1</accession>
<evidence type="ECO:0000256" key="6">
    <source>
        <dbReference type="SAM" id="Phobius"/>
    </source>
</evidence>
<feature type="transmembrane region" description="Helical" evidence="6">
    <location>
        <begin position="162"/>
        <end position="183"/>
    </location>
</feature>
<evidence type="ECO:0000313" key="9">
    <source>
        <dbReference type="Proteomes" id="UP001479436"/>
    </source>
</evidence>
<feature type="transmembrane region" description="Helical" evidence="6">
    <location>
        <begin position="103"/>
        <end position="124"/>
    </location>
</feature>
<dbReference type="PROSITE" id="PS50850">
    <property type="entry name" value="MFS"/>
    <property type="match status" value="1"/>
</dbReference>
<feature type="domain" description="Major facilitator superfamily (MFS) profile" evidence="7">
    <location>
        <begin position="36"/>
        <end position="447"/>
    </location>
</feature>
<keyword evidence="2" id="KW-0813">Transport</keyword>
<dbReference type="Gene3D" id="1.20.1250.20">
    <property type="entry name" value="MFS general substrate transporter like domains"/>
    <property type="match status" value="2"/>
</dbReference>
<sequence>MSQSTRFGNIGNLTLIGHFWDSETERKIVRKYDIRILPLILILYTLSILDRINLGNARLYNLEKDLDLKSGQFGWCLSVFFFGYIIFEIPSNNFLKRARPSRWISRIMISWGIISSCGAAVHNFAGLMSVRFFLGIAEAGFFPGVIYYFSFWYTRKEQATRIGFLFATSLLASGFSGILAYAISHMHNNLGLSAWQWIFLIEGIPSIFFGILTFFLLPDFPQTATWLTEEERAVAVKRLELEGTIATDTKFERSQFLAAFTDVNVILYQILYFTVLTPSVTLSMLLPTIISSLGFTNVTAQLLSTPPYVVAFFSTLIITWHSDRVMQRGIYIIICAIGCIIGFILLIKLNGAWVLYGCLVFIAICLYVCMPLCFAWISNNTRGSTKVATGTALVSAFGNIGGAVGGQFFRAEEAPRYTSSHIIFICLLSLTVIISLILRIRFKRENHRILQEKEDLSKDWRDFQEKIL</sequence>
<dbReference type="SUPFAM" id="SSF103473">
    <property type="entry name" value="MFS general substrate transporter"/>
    <property type="match status" value="1"/>
</dbReference>
<dbReference type="Proteomes" id="UP001479436">
    <property type="component" value="Unassembled WGS sequence"/>
</dbReference>
<evidence type="ECO:0000259" key="7">
    <source>
        <dbReference type="PROSITE" id="PS50850"/>
    </source>
</evidence>
<feature type="transmembrane region" description="Helical" evidence="6">
    <location>
        <begin position="421"/>
        <end position="440"/>
    </location>
</feature>
<dbReference type="PANTHER" id="PTHR43791">
    <property type="entry name" value="PERMEASE-RELATED"/>
    <property type="match status" value="1"/>
</dbReference>
<feature type="transmembrane region" description="Helical" evidence="6">
    <location>
        <begin position="389"/>
        <end position="409"/>
    </location>
</feature>
<dbReference type="Pfam" id="PF07690">
    <property type="entry name" value="MFS_1"/>
    <property type="match status" value="1"/>
</dbReference>
<reference evidence="8 9" key="1">
    <citation type="submission" date="2023-04" db="EMBL/GenBank/DDBJ databases">
        <title>Genome of Basidiobolus ranarum AG-B5.</title>
        <authorList>
            <person name="Stajich J.E."/>
            <person name="Carter-House D."/>
            <person name="Gryganskyi A."/>
        </authorList>
    </citation>
    <scope>NUCLEOTIDE SEQUENCE [LARGE SCALE GENOMIC DNA]</scope>
    <source>
        <strain evidence="8 9">AG-B5</strain>
    </source>
</reference>
<dbReference type="InterPro" id="IPR036259">
    <property type="entry name" value="MFS_trans_sf"/>
</dbReference>
<gene>
    <name evidence="8" type="ORF">K7432_002364</name>
</gene>
<dbReference type="InterPro" id="IPR011701">
    <property type="entry name" value="MFS"/>
</dbReference>
<feature type="transmembrane region" description="Helical" evidence="6">
    <location>
        <begin position="36"/>
        <end position="52"/>
    </location>
</feature>
<feature type="transmembrane region" description="Helical" evidence="6">
    <location>
        <begin position="298"/>
        <end position="318"/>
    </location>
</feature>
<feature type="transmembrane region" description="Helical" evidence="6">
    <location>
        <begin position="72"/>
        <end position="91"/>
    </location>
</feature>
<evidence type="ECO:0000313" key="8">
    <source>
        <dbReference type="EMBL" id="KAK9722825.1"/>
    </source>
</evidence>
<proteinExistence type="predicted"/>
<comment type="subcellular location">
    <subcellularLocation>
        <location evidence="1">Membrane</location>
        <topology evidence="1">Multi-pass membrane protein</topology>
    </subcellularLocation>
</comment>
<keyword evidence="9" id="KW-1185">Reference proteome</keyword>
<feature type="transmembrane region" description="Helical" evidence="6">
    <location>
        <begin position="330"/>
        <end position="347"/>
    </location>
</feature>
<organism evidence="8 9">
    <name type="scientific">Basidiobolus ranarum</name>
    <dbReference type="NCBI Taxonomy" id="34480"/>
    <lineage>
        <taxon>Eukaryota</taxon>
        <taxon>Fungi</taxon>
        <taxon>Fungi incertae sedis</taxon>
        <taxon>Zoopagomycota</taxon>
        <taxon>Entomophthoromycotina</taxon>
        <taxon>Basidiobolomycetes</taxon>
        <taxon>Basidiobolales</taxon>
        <taxon>Basidiobolaceae</taxon>
        <taxon>Basidiobolus</taxon>
    </lineage>
</organism>
<evidence type="ECO:0000256" key="3">
    <source>
        <dbReference type="ARBA" id="ARBA00022692"/>
    </source>
</evidence>
<dbReference type="EMBL" id="JASJQH010006938">
    <property type="protein sequence ID" value="KAK9722825.1"/>
    <property type="molecule type" value="Genomic_DNA"/>
</dbReference>
<feature type="transmembrane region" description="Helical" evidence="6">
    <location>
        <begin position="195"/>
        <end position="217"/>
    </location>
</feature>
<keyword evidence="5 6" id="KW-0472">Membrane</keyword>
<keyword evidence="4 6" id="KW-1133">Transmembrane helix</keyword>
<evidence type="ECO:0000256" key="1">
    <source>
        <dbReference type="ARBA" id="ARBA00004141"/>
    </source>
</evidence>
<dbReference type="InterPro" id="IPR020846">
    <property type="entry name" value="MFS_dom"/>
</dbReference>
<feature type="transmembrane region" description="Helical" evidence="6">
    <location>
        <begin position="265"/>
        <end position="286"/>
    </location>
</feature>